<keyword evidence="3" id="KW-1185">Reference proteome</keyword>
<feature type="chain" id="PRO_5039214058" description="DUF2690 domain-containing protein" evidence="1">
    <location>
        <begin position="27"/>
        <end position="154"/>
    </location>
</feature>
<evidence type="ECO:0008006" key="4">
    <source>
        <dbReference type="Google" id="ProtNLM"/>
    </source>
</evidence>
<accession>A0A1H5RJV2</accession>
<reference evidence="3" key="1">
    <citation type="submission" date="2016-10" db="EMBL/GenBank/DDBJ databases">
        <authorList>
            <person name="Varghese N."/>
            <person name="Submissions S."/>
        </authorList>
    </citation>
    <scope>NUCLEOTIDE SEQUENCE [LARGE SCALE GENOMIC DNA]</scope>
    <source>
        <strain evidence="3">DSM 44654</strain>
    </source>
</reference>
<evidence type="ECO:0000313" key="3">
    <source>
        <dbReference type="Proteomes" id="UP000198878"/>
    </source>
</evidence>
<dbReference type="AlphaFoldDB" id="A0A1H5RJV2"/>
<protein>
    <recommendedName>
        <fullName evidence="4">DUF2690 domain-containing protein</fullName>
    </recommendedName>
</protein>
<evidence type="ECO:0000256" key="1">
    <source>
        <dbReference type="SAM" id="SignalP"/>
    </source>
</evidence>
<dbReference type="OrthoDB" id="258587at2"/>
<organism evidence="2 3">
    <name type="scientific">Amycolatopsis pretoriensis</name>
    <dbReference type="NCBI Taxonomy" id="218821"/>
    <lineage>
        <taxon>Bacteria</taxon>
        <taxon>Bacillati</taxon>
        <taxon>Actinomycetota</taxon>
        <taxon>Actinomycetes</taxon>
        <taxon>Pseudonocardiales</taxon>
        <taxon>Pseudonocardiaceae</taxon>
        <taxon>Amycolatopsis</taxon>
    </lineage>
</organism>
<dbReference type="RefSeq" id="WP_143051137.1">
    <property type="nucleotide sequence ID" value="NZ_FNUJ01000015.1"/>
</dbReference>
<name>A0A1H5RJV2_9PSEU</name>
<gene>
    <name evidence="2" type="ORF">SAMN05421837_115122</name>
</gene>
<evidence type="ECO:0000313" key="2">
    <source>
        <dbReference type="EMBL" id="SEF37771.1"/>
    </source>
</evidence>
<dbReference type="STRING" id="218821.SAMN05421837_115122"/>
<dbReference type="EMBL" id="FNUJ01000015">
    <property type="protein sequence ID" value="SEF37771.1"/>
    <property type="molecule type" value="Genomic_DNA"/>
</dbReference>
<sequence length="154" mass="16483">MPNGRMCASIGAALVTVVVGAAPAVAETGPAAAATPAYCNNDDPAGFPPDQMSSPRSTWLRGDPSYTELELRYWAKGECAWGRITNGVVGDQIWVDRKPASQVANDPHQQLGATQITSGSSKYTYAWDDHNFLMRTCGRRAGGGTDTIRCTAWF</sequence>
<feature type="signal peptide" evidence="1">
    <location>
        <begin position="1"/>
        <end position="26"/>
    </location>
</feature>
<proteinExistence type="predicted"/>
<dbReference type="Proteomes" id="UP000198878">
    <property type="component" value="Unassembled WGS sequence"/>
</dbReference>
<keyword evidence="1" id="KW-0732">Signal</keyword>